<dbReference type="AlphaFoldDB" id="A0A7E4VKV9"/>
<dbReference type="InterPro" id="IPR012435">
    <property type="entry name" value="TMEM144"/>
</dbReference>
<evidence type="ECO:0000256" key="4">
    <source>
        <dbReference type="ARBA" id="ARBA00022989"/>
    </source>
</evidence>
<dbReference type="PANTHER" id="PTHR16119">
    <property type="entry name" value="TRANSMEMBRANE PROTEIN 144"/>
    <property type="match status" value="1"/>
</dbReference>
<evidence type="ECO:0000256" key="6">
    <source>
        <dbReference type="SAM" id="Phobius"/>
    </source>
</evidence>
<reference evidence="7" key="1">
    <citation type="journal article" date="2013" name="Genetics">
        <title>The draft genome and transcriptome of Panagrellus redivivus are shaped by the harsh demands of a free-living lifestyle.</title>
        <authorList>
            <person name="Srinivasan J."/>
            <person name="Dillman A.R."/>
            <person name="Macchietto M.G."/>
            <person name="Heikkinen L."/>
            <person name="Lakso M."/>
            <person name="Fracchia K.M."/>
            <person name="Antoshechkin I."/>
            <person name="Mortazavi A."/>
            <person name="Wong G."/>
            <person name="Sternberg P.W."/>
        </authorList>
    </citation>
    <scope>NUCLEOTIDE SEQUENCE [LARGE SCALE GENOMIC DNA]</scope>
    <source>
        <strain evidence="7">MT8872</strain>
    </source>
</reference>
<keyword evidence="5 6" id="KW-0472">Membrane</keyword>
<feature type="transmembrane region" description="Helical" evidence="6">
    <location>
        <begin position="103"/>
        <end position="121"/>
    </location>
</feature>
<protein>
    <submittedName>
        <fullName evidence="8">Transmembrane protein 144</fullName>
    </submittedName>
</protein>
<dbReference type="GO" id="GO:0016020">
    <property type="term" value="C:membrane"/>
    <property type="evidence" value="ECO:0007669"/>
    <property type="project" value="UniProtKB-SubCell"/>
</dbReference>
<accession>A0A7E4VKV9</accession>
<feature type="transmembrane region" description="Helical" evidence="6">
    <location>
        <begin position="71"/>
        <end position="91"/>
    </location>
</feature>
<evidence type="ECO:0000256" key="3">
    <source>
        <dbReference type="ARBA" id="ARBA00022692"/>
    </source>
</evidence>
<keyword evidence="7" id="KW-1185">Reference proteome</keyword>
<evidence type="ECO:0000256" key="2">
    <source>
        <dbReference type="ARBA" id="ARBA00005731"/>
    </source>
</evidence>
<dbReference type="WBParaSite" id="Pan_g21782.t1">
    <property type="protein sequence ID" value="Pan_g21782.t1"/>
    <property type="gene ID" value="Pan_g21782"/>
</dbReference>
<feature type="transmembrane region" description="Helical" evidence="6">
    <location>
        <begin position="283"/>
        <end position="300"/>
    </location>
</feature>
<dbReference type="InterPro" id="IPR010651">
    <property type="entry name" value="Sugar_transport"/>
</dbReference>
<reference evidence="8" key="2">
    <citation type="submission" date="2020-10" db="UniProtKB">
        <authorList>
            <consortium name="WormBaseParasite"/>
        </authorList>
    </citation>
    <scope>IDENTIFICATION</scope>
</reference>
<feature type="transmembrane region" description="Helical" evidence="6">
    <location>
        <begin position="309"/>
        <end position="328"/>
    </location>
</feature>
<proteinExistence type="inferred from homology"/>
<keyword evidence="3 6" id="KW-0812">Transmembrane</keyword>
<feature type="transmembrane region" description="Helical" evidence="6">
    <location>
        <begin position="40"/>
        <end position="59"/>
    </location>
</feature>
<dbReference type="Pfam" id="PF07857">
    <property type="entry name" value="TMEM144"/>
    <property type="match status" value="1"/>
</dbReference>
<evidence type="ECO:0000256" key="5">
    <source>
        <dbReference type="ARBA" id="ARBA00023136"/>
    </source>
</evidence>
<dbReference type="PANTHER" id="PTHR16119:SF18">
    <property type="entry name" value="TRANSMEMBRANE PROTEIN 144 HOMOLOG"/>
    <property type="match status" value="1"/>
</dbReference>
<feature type="transmembrane region" description="Helical" evidence="6">
    <location>
        <begin position="250"/>
        <end position="271"/>
    </location>
</feature>
<sequence>MFAPLRNFECRDGFFVQYIQCTVVLLFGTGIHIVRGLPPFNLLASLGGVLYSLGNLFSVPIVKGIGIGLGMLIWGSTQIVTGWCVAHFGLFGTKKQTVSNEPMNYAGLAITILSGVMFIFVKTDEESAEHERGAEPTLPEFDVPSKAESVKLSTMSEAASVTPGEGKRRFKLPAISPKKVTCVLMSMTLGALHALMTTPIIYVQNNQKNASQNVLDYVFSHFVGIFVTTTLIFFCYTIYKRGKPFVDGRLVIPSGLFGILWSLGMVLFFVSNDHITQTITYPITGRLPAIIGALVDVFIFKSIKGTKNLIFLTISVSIGVLGVILVSLSNG</sequence>
<evidence type="ECO:0000313" key="7">
    <source>
        <dbReference type="Proteomes" id="UP000492821"/>
    </source>
</evidence>
<evidence type="ECO:0000313" key="8">
    <source>
        <dbReference type="WBParaSite" id="Pan_g21782.t1"/>
    </source>
</evidence>
<dbReference type="GO" id="GO:0015144">
    <property type="term" value="F:carbohydrate transmembrane transporter activity"/>
    <property type="evidence" value="ECO:0007669"/>
    <property type="project" value="InterPro"/>
</dbReference>
<evidence type="ECO:0000256" key="1">
    <source>
        <dbReference type="ARBA" id="ARBA00004141"/>
    </source>
</evidence>
<keyword evidence="4 6" id="KW-1133">Transmembrane helix</keyword>
<comment type="subcellular location">
    <subcellularLocation>
        <location evidence="1">Membrane</location>
        <topology evidence="1">Multi-pass membrane protein</topology>
    </subcellularLocation>
</comment>
<feature type="transmembrane region" description="Helical" evidence="6">
    <location>
        <begin position="12"/>
        <end position="34"/>
    </location>
</feature>
<feature type="transmembrane region" description="Helical" evidence="6">
    <location>
        <begin position="214"/>
        <end position="238"/>
    </location>
</feature>
<dbReference type="Proteomes" id="UP000492821">
    <property type="component" value="Unassembled WGS sequence"/>
</dbReference>
<comment type="similarity">
    <text evidence="2">Belongs to the TMEM144 family.</text>
</comment>
<feature type="transmembrane region" description="Helical" evidence="6">
    <location>
        <begin position="180"/>
        <end position="202"/>
    </location>
</feature>
<name>A0A7E4VKV9_PANRE</name>
<organism evidence="7 8">
    <name type="scientific">Panagrellus redivivus</name>
    <name type="common">Microworm</name>
    <dbReference type="NCBI Taxonomy" id="6233"/>
    <lineage>
        <taxon>Eukaryota</taxon>
        <taxon>Metazoa</taxon>
        <taxon>Ecdysozoa</taxon>
        <taxon>Nematoda</taxon>
        <taxon>Chromadorea</taxon>
        <taxon>Rhabditida</taxon>
        <taxon>Tylenchina</taxon>
        <taxon>Panagrolaimomorpha</taxon>
        <taxon>Panagrolaimoidea</taxon>
        <taxon>Panagrolaimidae</taxon>
        <taxon>Panagrellus</taxon>
    </lineage>
</organism>